<evidence type="ECO:0000259" key="3">
    <source>
        <dbReference type="Pfam" id="PF23598"/>
    </source>
</evidence>
<evidence type="ECO:0000313" key="4">
    <source>
        <dbReference type="EnsemblPlants" id="LPERR11G18100.1"/>
    </source>
</evidence>
<dbReference type="SUPFAM" id="SSF52058">
    <property type="entry name" value="L domain-like"/>
    <property type="match status" value="1"/>
</dbReference>
<dbReference type="AlphaFoldDB" id="A0A0D9XUV7"/>
<evidence type="ECO:0000256" key="1">
    <source>
        <dbReference type="ARBA" id="ARBA00022737"/>
    </source>
</evidence>
<dbReference type="Proteomes" id="UP000032180">
    <property type="component" value="Chromosome 11"/>
</dbReference>
<dbReference type="eggNOG" id="KOG4658">
    <property type="taxonomic scope" value="Eukaryota"/>
</dbReference>
<dbReference type="InterPro" id="IPR055414">
    <property type="entry name" value="LRR_R13L4/SHOC2-like"/>
</dbReference>
<dbReference type="Gene3D" id="3.80.10.10">
    <property type="entry name" value="Ribonuclease Inhibitor"/>
    <property type="match status" value="1"/>
</dbReference>
<organism evidence="4 5">
    <name type="scientific">Leersia perrieri</name>
    <dbReference type="NCBI Taxonomy" id="77586"/>
    <lineage>
        <taxon>Eukaryota</taxon>
        <taxon>Viridiplantae</taxon>
        <taxon>Streptophyta</taxon>
        <taxon>Embryophyta</taxon>
        <taxon>Tracheophyta</taxon>
        <taxon>Spermatophyta</taxon>
        <taxon>Magnoliopsida</taxon>
        <taxon>Liliopsida</taxon>
        <taxon>Poales</taxon>
        <taxon>Poaceae</taxon>
        <taxon>BOP clade</taxon>
        <taxon>Oryzoideae</taxon>
        <taxon>Oryzeae</taxon>
        <taxon>Oryzinae</taxon>
        <taxon>Leersia</taxon>
    </lineage>
</organism>
<dbReference type="InterPro" id="IPR032675">
    <property type="entry name" value="LRR_dom_sf"/>
</dbReference>
<proteinExistence type="predicted"/>
<dbReference type="HOGENOM" id="CLU_1162580_0_0_1"/>
<dbReference type="EnsemblPlants" id="LPERR11G18100.1">
    <property type="protein sequence ID" value="LPERR11G18100.1"/>
    <property type="gene ID" value="LPERR11G18100"/>
</dbReference>
<feature type="domain" description="Disease resistance R13L4/SHOC-2-like LRR" evidence="3">
    <location>
        <begin position="1"/>
        <end position="224"/>
    </location>
</feature>
<name>A0A0D9XUV7_9ORYZ</name>
<feature type="region of interest" description="Disordered" evidence="2">
    <location>
        <begin position="214"/>
        <end position="239"/>
    </location>
</feature>
<dbReference type="STRING" id="77586.A0A0D9XUV7"/>
<evidence type="ECO:0000256" key="2">
    <source>
        <dbReference type="SAM" id="MobiDB-lite"/>
    </source>
</evidence>
<feature type="compositionally biased region" description="Polar residues" evidence="2">
    <location>
        <begin position="227"/>
        <end position="239"/>
    </location>
</feature>
<protein>
    <recommendedName>
        <fullName evidence="3">Disease resistance R13L4/SHOC-2-like LRR domain-containing protein</fullName>
    </recommendedName>
</protein>
<dbReference type="Gramene" id="LPERR11G18100.1">
    <property type="protein sequence ID" value="LPERR11G18100.1"/>
    <property type="gene ID" value="LPERR11G18100"/>
</dbReference>
<keyword evidence="5" id="KW-1185">Reference proteome</keyword>
<reference evidence="4 5" key="1">
    <citation type="submission" date="2012-08" db="EMBL/GenBank/DDBJ databases">
        <title>Oryza genome evolution.</title>
        <authorList>
            <person name="Wing R.A."/>
        </authorList>
    </citation>
    <scope>NUCLEOTIDE SEQUENCE</scope>
</reference>
<keyword evidence="1" id="KW-0677">Repeat</keyword>
<reference evidence="4" key="3">
    <citation type="submission" date="2015-04" db="UniProtKB">
        <authorList>
            <consortium name="EnsemblPlants"/>
        </authorList>
    </citation>
    <scope>IDENTIFICATION</scope>
</reference>
<evidence type="ECO:0000313" key="5">
    <source>
        <dbReference type="Proteomes" id="UP000032180"/>
    </source>
</evidence>
<dbReference type="Pfam" id="PF23598">
    <property type="entry name" value="LRR_14"/>
    <property type="match status" value="1"/>
</dbReference>
<sequence length="239" mass="27079">MKRLEILLHVDASNNIDDLKEIGHLLQLRKLGVILDGKKHSGLARLFQQIKKLHSCLHSLSIQINQLVPGKGPDPKTMQMLDLVSPPKFLQSLNISGITIGLDWISKLDQLTKLTLSKTYLGEDVIRVLGKLRILCCLRLRRKSYTGTELNFNTEEFLNLNIDFVNIGAAPKLEMIVWSFAFIDHNLPVSRAAHLPKLKKLELNGDGDMDRMRQEMEAHPNRPVFTHNPSHQRQDAGTS</sequence>
<accession>A0A0D9XUV7</accession>
<reference evidence="5" key="2">
    <citation type="submission" date="2013-12" db="EMBL/GenBank/DDBJ databases">
        <authorList>
            <person name="Yu Y."/>
            <person name="Lee S."/>
            <person name="de Baynast K."/>
            <person name="Wissotski M."/>
            <person name="Liu L."/>
            <person name="Talag J."/>
            <person name="Goicoechea J."/>
            <person name="Angelova A."/>
            <person name="Jetty R."/>
            <person name="Kudrna D."/>
            <person name="Golser W."/>
            <person name="Rivera L."/>
            <person name="Zhang J."/>
            <person name="Wing R."/>
        </authorList>
    </citation>
    <scope>NUCLEOTIDE SEQUENCE</scope>
</reference>